<accession>A0A7Y2PYJ1</accession>
<dbReference type="InterPro" id="IPR000322">
    <property type="entry name" value="Glyco_hydro_31_TIM"/>
</dbReference>
<protein>
    <recommendedName>
        <fullName evidence="8">Alpha-glucosidase</fullName>
    </recommendedName>
</protein>
<comment type="similarity">
    <text evidence="1 2">Belongs to the glycosyl hydrolase 31 family.</text>
</comment>
<reference evidence="6 7" key="1">
    <citation type="submission" date="2020-05" db="EMBL/GenBank/DDBJ databases">
        <title>MicrobeNet Type strains.</title>
        <authorList>
            <person name="Nicholson A.C."/>
        </authorList>
    </citation>
    <scope>NUCLEOTIDE SEQUENCE [LARGE SCALE GENOMIC DNA]</scope>
    <source>
        <strain evidence="6 7">JCM 14282</strain>
    </source>
</reference>
<evidence type="ECO:0008006" key="8">
    <source>
        <dbReference type="Google" id="ProtNLM"/>
    </source>
</evidence>
<dbReference type="EMBL" id="JABEMB010000001">
    <property type="protein sequence ID" value="NNH02303.1"/>
    <property type="molecule type" value="Genomic_DNA"/>
</dbReference>
<sequence length="767" mass="79816">MIDDDGPRRPHFGRRVGLSLLALVVAVVVVVAIVVAVRLPRASTDLADPPRGALAVSSAARGEWAVGGFTVTLGPRLRVVHPDAAAPAWETPQGEAFLTAGLGDPWIVDDAGIVRLNDRLSQAWGDQRVESAAVEADGALVLSGTLSGDDDTTVGWQLRLAEGAAGRLDVSATLTGRADRLYLAARLDAAEGVHGFGAQSAAWNLRGRRIPLLPREQGVGRGEQPLSFYMDVTADAAGDQDTSWFVSGVNVTDRARSLAYRGDAISSVDLRPDDRMIWEVWADAADFSIAAAATPLGALSIQAEWAGVAAPPPAWASSGLIAGLQGGTSALREKIATLQAAAAPLSAVWVQDWTGVQDAGTGVRPRANWTLDAQRYAGWDELVAELAGQGIRVLTYVAPWLSADAGAAAAGRGDRDLYAEAADAGYLARDDDGAVLATDQGGVTVASVDLSNPEAREWLAQVIAAQVAGVGASGWMADAGEGPPPEARLQGGVGIDWRVRWPVLWQQVNARALEISGLGAEGFVWHRSGGTDSAGAADAVWLGDQTQDWSAEDGLRSALSLTQSLSASGVAQVHGDIGGSTSIDLPIVGDVARDDELVVRWAEASLLQPVFRTTEGTRPDAAAQPAEDSRLARQIAKLARLFAALGPERARLAAQGPLRTAPQHPWILNPAERLLSTGSADDELQLGADIVLAPVVERGAEAVAATLPPGRWKHVWSGAMYGSEAGVSQALVGAEPGEPALFVRDGSPVADELSAYVAAEKALEAGG</sequence>
<dbReference type="Gene3D" id="2.60.40.1180">
    <property type="entry name" value="Golgi alpha-mannosidase II"/>
    <property type="match status" value="1"/>
</dbReference>
<feature type="domain" description="Glycosyl hydrolase family 31 C-terminal" evidence="5">
    <location>
        <begin position="677"/>
        <end position="747"/>
    </location>
</feature>
<dbReference type="SUPFAM" id="SSF51445">
    <property type="entry name" value="(Trans)glycosidases"/>
    <property type="match status" value="1"/>
</dbReference>
<dbReference type="GO" id="GO:0005975">
    <property type="term" value="P:carbohydrate metabolic process"/>
    <property type="evidence" value="ECO:0007669"/>
    <property type="project" value="InterPro"/>
</dbReference>
<dbReference type="InterPro" id="IPR048395">
    <property type="entry name" value="Glyco_hydro_31_C"/>
</dbReference>
<dbReference type="PANTHER" id="PTHR46959">
    <property type="entry name" value="SULFOQUINOVOSIDASE"/>
    <property type="match status" value="1"/>
</dbReference>
<feature type="transmembrane region" description="Helical" evidence="3">
    <location>
        <begin position="16"/>
        <end position="37"/>
    </location>
</feature>
<evidence type="ECO:0000256" key="2">
    <source>
        <dbReference type="RuleBase" id="RU361185"/>
    </source>
</evidence>
<dbReference type="Pfam" id="PF01055">
    <property type="entry name" value="Glyco_hydro_31_2nd"/>
    <property type="match status" value="1"/>
</dbReference>
<dbReference type="SUPFAM" id="SSF51011">
    <property type="entry name" value="Glycosyl hydrolase domain"/>
    <property type="match status" value="1"/>
</dbReference>
<dbReference type="RefSeq" id="WP_167034410.1">
    <property type="nucleotide sequence ID" value="NZ_BAAANA010000002.1"/>
</dbReference>
<evidence type="ECO:0000256" key="3">
    <source>
        <dbReference type="SAM" id="Phobius"/>
    </source>
</evidence>
<dbReference type="InterPro" id="IPR052990">
    <property type="entry name" value="Sulfoquinovosidase_GH31"/>
</dbReference>
<dbReference type="PANTHER" id="PTHR46959:SF2">
    <property type="entry name" value="SULFOQUINOVOSIDASE"/>
    <property type="match status" value="1"/>
</dbReference>
<dbReference type="Pfam" id="PF21365">
    <property type="entry name" value="Glyco_hydro_31_3rd"/>
    <property type="match status" value="1"/>
</dbReference>
<keyword evidence="2" id="KW-0378">Hydrolase</keyword>
<dbReference type="InterPro" id="IPR017853">
    <property type="entry name" value="GH"/>
</dbReference>
<evidence type="ECO:0000256" key="1">
    <source>
        <dbReference type="ARBA" id="ARBA00007806"/>
    </source>
</evidence>
<dbReference type="AlphaFoldDB" id="A0A7Y2PYJ1"/>
<keyword evidence="3" id="KW-1133">Transmembrane helix</keyword>
<gene>
    <name evidence="6" type="ORF">HLA99_00225</name>
</gene>
<proteinExistence type="inferred from homology"/>
<dbReference type="Gene3D" id="3.20.20.80">
    <property type="entry name" value="Glycosidases"/>
    <property type="match status" value="1"/>
</dbReference>
<keyword evidence="3" id="KW-0812">Transmembrane</keyword>
<evidence type="ECO:0000259" key="5">
    <source>
        <dbReference type="Pfam" id="PF21365"/>
    </source>
</evidence>
<keyword evidence="3" id="KW-0472">Membrane</keyword>
<evidence type="ECO:0000313" key="6">
    <source>
        <dbReference type="EMBL" id="NNH02303.1"/>
    </source>
</evidence>
<name>A0A7Y2PYJ1_9MICO</name>
<evidence type="ECO:0000259" key="4">
    <source>
        <dbReference type="Pfam" id="PF01055"/>
    </source>
</evidence>
<keyword evidence="7" id="KW-1185">Reference proteome</keyword>
<feature type="domain" description="Glycoside hydrolase family 31 TIM barrel" evidence="4">
    <location>
        <begin position="327"/>
        <end position="617"/>
    </location>
</feature>
<dbReference type="Proteomes" id="UP000543598">
    <property type="component" value="Unassembled WGS sequence"/>
</dbReference>
<evidence type="ECO:0000313" key="7">
    <source>
        <dbReference type="Proteomes" id="UP000543598"/>
    </source>
</evidence>
<organism evidence="6 7">
    <name type="scientific">Microbacterium ulmi</name>
    <dbReference type="NCBI Taxonomy" id="179095"/>
    <lineage>
        <taxon>Bacteria</taxon>
        <taxon>Bacillati</taxon>
        <taxon>Actinomycetota</taxon>
        <taxon>Actinomycetes</taxon>
        <taxon>Micrococcales</taxon>
        <taxon>Microbacteriaceae</taxon>
        <taxon>Microbacterium</taxon>
    </lineage>
</organism>
<keyword evidence="2" id="KW-0326">Glycosidase</keyword>
<dbReference type="GO" id="GO:0004553">
    <property type="term" value="F:hydrolase activity, hydrolyzing O-glycosyl compounds"/>
    <property type="evidence" value="ECO:0007669"/>
    <property type="project" value="InterPro"/>
</dbReference>
<dbReference type="InterPro" id="IPR013780">
    <property type="entry name" value="Glyco_hydro_b"/>
</dbReference>
<comment type="caution">
    <text evidence="6">The sequence shown here is derived from an EMBL/GenBank/DDBJ whole genome shotgun (WGS) entry which is preliminary data.</text>
</comment>